<keyword evidence="2" id="KW-0472">Membrane</keyword>
<protein>
    <submittedName>
        <fullName evidence="4">Uncharacterized protein</fullName>
    </submittedName>
</protein>
<feature type="region of interest" description="Disordered" evidence="1">
    <location>
        <begin position="469"/>
        <end position="502"/>
    </location>
</feature>
<feature type="transmembrane region" description="Helical" evidence="2">
    <location>
        <begin position="174"/>
        <end position="195"/>
    </location>
</feature>
<sequence length="513" mass="57383">MELLAIMVLCSSFLGVLALAALVTVSCRRLRQREESVRGFLRGLWKERLGKFTCSRQQGRADKDFQEALCRLLVRASRWFLPFYVFRFGLIQYRYFMSIPHPTPAVLDLSDLVLYLFILLWSVFGCKLITPRSLDAWTTLVFMIGLAPTVLNSDPRFTSVIATRSLTLRMVCCLTAKHFWLSCILTCLHWLVVFYRINFGAVTDEPGMEVVAHVAVVLLAYVMREQIWTNTCIALELKSSTTSLYSVSRLLRGFCDVVVELDDSLTLCGDTSKLATMLLHGKGMSASQDNSRDFIGYFSPADREHIATQLRLDDGNSVPQALHDAEGRARRLVGVREFPDFAPVAPLADDVEMSKFPAARPVLLFDALSFEVLYVDSDVADTPGEPREGSSVVMLHQFLTYKELAQLQHVVNDCDFQNLQNKPVADLDFKLAWGRVRCVRFEHDVALSTWVGSLFLDIPANYLRGKAATKRSRKQSGSSGPSGLTGPLARSMPGRQVSKGSVNELRSISTVAL</sequence>
<keyword evidence="2" id="KW-1133">Transmembrane helix</keyword>
<feature type="signal peptide" evidence="3">
    <location>
        <begin position="1"/>
        <end position="18"/>
    </location>
</feature>
<reference evidence="4" key="1">
    <citation type="submission" date="2021-02" db="EMBL/GenBank/DDBJ databases">
        <authorList>
            <person name="Dougan E. K."/>
            <person name="Rhodes N."/>
            <person name="Thang M."/>
            <person name="Chan C."/>
        </authorList>
    </citation>
    <scope>NUCLEOTIDE SEQUENCE</scope>
</reference>
<dbReference type="Proteomes" id="UP000649617">
    <property type="component" value="Unassembled WGS sequence"/>
</dbReference>
<dbReference type="OrthoDB" id="10524446at2759"/>
<feature type="compositionally biased region" description="Low complexity" evidence="1">
    <location>
        <begin position="476"/>
        <end position="488"/>
    </location>
</feature>
<keyword evidence="2" id="KW-0812">Transmembrane</keyword>
<dbReference type="AlphaFoldDB" id="A0A812XA41"/>
<dbReference type="EMBL" id="CAJNIZ010045191">
    <property type="protein sequence ID" value="CAE7712815.1"/>
    <property type="molecule type" value="Genomic_DNA"/>
</dbReference>
<feature type="transmembrane region" description="Helical" evidence="2">
    <location>
        <begin position="79"/>
        <end position="97"/>
    </location>
</feature>
<evidence type="ECO:0000256" key="1">
    <source>
        <dbReference type="SAM" id="MobiDB-lite"/>
    </source>
</evidence>
<gene>
    <name evidence="4" type="ORF">SPIL2461_LOCUS20209</name>
</gene>
<feature type="chain" id="PRO_5032583418" evidence="3">
    <location>
        <begin position="19"/>
        <end position="513"/>
    </location>
</feature>
<feature type="transmembrane region" description="Helical" evidence="2">
    <location>
        <begin position="109"/>
        <end position="130"/>
    </location>
</feature>
<evidence type="ECO:0000256" key="3">
    <source>
        <dbReference type="SAM" id="SignalP"/>
    </source>
</evidence>
<proteinExistence type="predicted"/>
<keyword evidence="5" id="KW-1185">Reference proteome</keyword>
<comment type="caution">
    <text evidence="4">The sequence shown here is derived from an EMBL/GenBank/DDBJ whole genome shotgun (WGS) entry which is preliminary data.</text>
</comment>
<evidence type="ECO:0000313" key="4">
    <source>
        <dbReference type="EMBL" id="CAE7712815.1"/>
    </source>
</evidence>
<organism evidence="4 5">
    <name type="scientific">Symbiodinium pilosum</name>
    <name type="common">Dinoflagellate</name>
    <dbReference type="NCBI Taxonomy" id="2952"/>
    <lineage>
        <taxon>Eukaryota</taxon>
        <taxon>Sar</taxon>
        <taxon>Alveolata</taxon>
        <taxon>Dinophyceae</taxon>
        <taxon>Suessiales</taxon>
        <taxon>Symbiodiniaceae</taxon>
        <taxon>Symbiodinium</taxon>
    </lineage>
</organism>
<keyword evidence="3" id="KW-0732">Signal</keyword>
<accession>A0A812XA41</accession>
<evidence type="ECO:0000256" key="2">
    <source>
        <dbReference type="SAM" id="Phobius"/>
    </source>
</evidence>
<name>A0A812XA41_SYMPI</name>
<evidence type="ECO:0000313" key="5">
    <source>
        <dbReference type="Proteomes" id="UP000649617"/>
    </source>
</evidence>